<dbReference type="OrthoDB" id="3534175at2759"/>
<evidence type="ECO:0000256" key="1">
    <source>
        <dbReference type="SAM" id="MobiDB-lite"/>
    </source>
</evidence>
<evidence type="ECO:0000256" key="2">
    <source>
        <dbReference type="SAM" id="Phobius"/>
    </source>
</evidence>
<accession>A0A4Z1JUY7</accession>
<feature type="compositionally biased region" description="Basic and acidic residues" evidence="1">
    <location>
        <begin position="113"/>
        <end position="144"/>
    </location>
</feature>
<keyword evidence="2" id="KW-0812">Transmembrane</keyword>
<reference evidence="3 4" key="1">
    <citation type="submission" date="2017-12" db="EMBL/GenBank/DDBJ databases">
        <title>Comparative genomics of Botrytis spp.</title>
        <authorList>
            <person name="Valero-Jimenez C.A."/>
            <person name="Tapia P."/>
            <person name="Veloso J."/>
            <person name="Silva-Moreno E."/>
            <person name="Staats M."/>
            <person name="Valdes J.H."/>
            <person name="Van Kan J.A.L."/>
        </authorList>
    </citation>
    <scope>NUCLEOTIDE SEQUENCE [LARGE SCALE GENOMIC DNA]</scope>
    <source>
        <strain evidence="3 4">Be9601</strain>
    </source>
</reference>
<dbReference type="EMBL" id="PQXM01000106">
    <property type="protein sequence ID" value="TGO77455.1"/>
    <property type="molecule type" value="Genomic_DNA"/>
</dbReference>
<dbReference type="AlphaFoldDB" id="A0A4Z1JUY7"/>
<sequence>MASLKSHLQRFAQRFKNDPVHYFVAMTPVASGLLLGLSLSKWRLNKYLSEQIEQGYVEVKIEPKELEQAFKDMGLLLKKHGIETEDIVSSTRRESPNCSIRWNIGGVLKAFAESKEEEERRKNEEGKKEEGRLIHVREGKRGDAELEPSSQEVHSAIESS</sequence>
<gene>
    <name evidence="3" type="ORF">BELL_0107g00060</name>
</gene>
<name>A0A4Z1JUY7_9HELO</name>
<feature type="compositionally biased region" description="Polar residues" evidence="1">
    <location>
        <begin position="148"/>
        <end position="160"/>
    </location>
</feature>
<keyword evidence="2" id="KW-1133">Transmembrane helix</keyword>
<comment type="caution">
    <text evidence="3">The sequence shown here is derived from an EMBL/GenBank/DDBJ whole genome shotgun (WGS) entry which is preliminary data.</text>
</comment>
<feature type="region of interest" description="Disordered" evidence="1">
    <location>
        <begin position="113"/>
        <end position="160"/>
    </location>
</feature>
<keyword evidence="2" id="KW-0472">Membrane</keyword>
<evidence type="ECO:0000313" key="4">
    <source>
        <dbReference type="Proteomes" id="UP000297229"/>
    </source>
</evidence>
<dbReference type="Proteomes" id="UP000297229">
    <property type="component" value="Unassembled WGS sequence"/>
</dbReference>
<protein>
    <submittedName>
        <fullName evidence="3">Uncharacterized protein</fullName>
    </submittedName>
</protein>
<organism evidence="3 4">
    <name type="scientific">Botrytis elliptica</name>
    <dbReference type="NCBI Taxonomy" id="278938"/>
    <lineage>
        <taxon>Eukaryota</taxon>
        <taxon>Fungi</taxon>
        <taxon>Dikarya</taxon>
        <taxon>Ascomycota</taxon>
        <taxon>Pezizomycotina</taxon>
        <taxon>Leotiomycetes</taxon>
        <taxon>Helotiales</taxon>
        <taxon>Sclerotiniaceae</taxon>
        <taxon>Botrytis</taxon>
    </lineage>
</organism>
<feature type="transmembrane region" description="Helical" evidence="2">
    <location>
        <begin position="20"/>
        <end position="39"/>
    </location>
</feature>
<evidence type="ECO:0000313" key="3">
    <source>
        <dbReference type="EMBL" id="TGO77455.1"/>
    </source>
</evidence>
<keyword evidence="4" id="KW-1185">Reference proteome</keyword>
<proteinExistence type="predicted"/>